<protein>
    <submittedName>
        <fullName evidence="3">Uncharacterized protein</fullName>
    </submittedName>
</protein>
<feature type="chain" id="PRO_5040389893" evidence="2">
    <location>
        <begin position="23"/>
        <end position="222"/>
    </location>
</feature>
<feature type="signal peptide" evidence="2">
    <location>
        <begin position="1"/>
        <end position="22"/>
    </location>
</feature>
<organism evidence="3 4">
    <name type="scientific">Seminavis robusta</name>
    <dbReference type="NCBI Taxonomy" id="568900"/>
    <lineage>
        <taxon>Eukaryota</taxon>
        <taxon>Sar</taxon>
        <taxon>Stramenopiles</taxon>
        <taxon>Ochrophyta</taxon>
        <taxon>Bacillariophyta</taxon>
        <taxon>Bacillariophyceae</taxon>
        <taxon>Bacillariophycidae</taxon>
        <taxon>Naviculales</taxon>
        <taxon>Naviculaceae</taxon>
        <taxon>Seminavis</taxon>
    </lineage>
</organism>
<gene>
    <name evidence="3" type="ORF">SEMRO_631_G178430.1</name>
</gene>
<dbReference type="Proteomes" id="UP001153069">
    <property type="component" value="Unassembled WGS sequence"/>
</dbReference>
<accession>A0A9N8E7M7</accession>
<evidence type="ECO:0000313" key="4">
    <source>
        <dbReference type="Proteomes" id="UP001153069"/>
    </source>
</evidence>
<sequence>MNSQQFLAILSIVLALASGAVSEATTRMRGSGTKRIKGSHDNTQNLLSRTLHGREALLLSDVVPNEEEKGGEKDDNAGSEQDKGGKDGKAEEQDKGGDKGGDNGKGDNGKGQGREEEDNNINEENEEQNDEDVLTCFANTLAAAPETVIFSADIVTCATELISGLDGEIQLDALLNCLGTALDCANTDNGNNLGDRNDNGNDNNNLLDLIPLPLAVPVAGSP</sequence>
<keyword evidence="2" id="KW-0732">Signal</keyword>
<reference evidence="3" key="1">
    <citation type="submission" date="2020-06" db="EMBL/GenBank/DDBJ databases">
        <authorList>
            <consortium name="Plant Systems Biology data submission"/>
        </authorList>
    </citation>
    <scope>NUCLEOTIDE SEQUENCE</scope>
    <source>
        <strain evidence="3">D6</strain>
    </source>
</reference>
<proteinExistence type="predicted"/>
<feature type="region of interest" description="Disordered" evidence="1">
    <location>
        <begin position="59"/>
        <end position="130"/>
    </location>
</feature>
<evidence type="ECO:0000256" key="2">
    <source>
        <dbReference type="SAM" id="SignalP"/>
    </source>
</evidence>
<feature type="compositionally biased region" description="Basic and acidic residues" evidence="1">
    <location>
        <begin position="66"/>
        <end position="114"/>
    </location>
</feature>
<dbReference type="AlphaFoldDB" id="A0A9N8E7M7"/>
<evidence type="ECO:0000313" key="3">
    <source>
        <dbReference type="EMBL" id="CAB9514081.1"/>
    </source>
</evidence>
<evidence type="ECO:0000256" key="1">
    <source>
        <dbReference type="SAM" id="MobiDB-lite"/>
    </source>
</evidence>
<feature type="compositionally biased region" description="Acidic residues" evidence="1">
    <location>
        <begin position="115"/>
        <end position="130"/>
    </location>
</feature>
<name>A0A9N8E7M7_9STRA</name>
<comment type="caution">
    <text evidence="3">The sequence shown here is derived from an EMBL/GenBank/DDBJ whole genome shotgun (WGS) entry which is preliminary data.</text>
</comment>
<keyword evidence="4" id="KW-1185">Reference proteome</keyword>
<dbReference type="EMBL" id="CAICTM010000630">
    <property type="protein sequence ID" value="CAB9514081.1"/>
    <property type="molecule type" value="Genomic_DNA"/>
</dbReference>